<reference evidence="7 8" key="1">
    <citation type="submission" date="2023-03" db="EMBL/GenBank/DDBJ databases">
        <title>Description of Hydrogenimonas sp. ISO32.</title>
        <authorList>
            <person name="Mino S."/>
            <person name="Fukazawa S."/>
            <person name="Sawabe T."/>
        </authorList>
    </citation>
    <scope>NUCLEOTIDE SEQUENCE [LARGE SCALE GENOMIC DNA]</scope>
    <source>
        <strain evidence="7 8">ISO32</strain>
    </source>
</reference>
<keyword evidence="6" id="KW-0560">Oxidoreductase</keyword>
<evidence type="ECO:0000256" key="2">
    <source>
        <dbReference type="ARBA" id="ARBA00004196"/>
    </source>
</evidence>
<keyword evidence="8" id="KW-1185">Reference proteome</keyword>
<evidence type="ECO:0000256" key="4">
    <source>
        <dbReference type="ARBA" id="ARBA00022596"/>
    </source>
</evidence>
<keyword evidence="5" id="KW-0479">Metal-binding</keyword>
<organism evidence="7 8">
    <name type="scientific">Hydrogenimonas cancrithermarum</name>
    <dbReference type="NCBI Taxonomy" id="2993563"/>
    <lineage>
        <taxon>Bacteria</taxon>
        <taxon>Pseudomonadati</taxon>
        <taxon>Campylobacterota</taxon>
        <taxon>Epsilonproteobacteria</taxon>
        <taxon>Campylobacterales</taxon>
        <taxon>Hydrogenimonadaceae</taxon>
        <taxon>Hydrogenimonas</taxon>
    </lineage>
</organism>
<evidence type="ECO:0000313" key="8">
    <source>
        <dbReference type="Proteomes" id="UP001321445"/>
    </source>
</evidence>
<dbReference type="SUPFAM" id="SSF56762">
    <property type="entry name" value="HydB/Nqo4-like"/>
    <property type="match status" value="1"/>
</dbReference>
<protein>
    <submittedName>
        <fullName evidence="7">Hydrogenase large subunit</fullName>
    </submittedName>
</protein>
<gene>
    <name evidence="7" type="primary">mbhL3</name>
    <name evidence="7" type="ORF">HCR_08110</name>
</gene>
<evidence type="ECO:0000256" key="6">
    <source>
        <dbReference type="ARBA" id="ARBA00023002"/>
    </source>
</evidence>
<dbReference type="InterPro" id="IPR001501">
    <property type="entry name" value="Ni-dep_hyd_lsu"/>
</dbReference>
<dbReference type="PANTHER" id="PTHR42958">
    <property type="entry name" value="HYDROGENASE-2 LARGE CHAIN"/>
    <property type="match status" value="1"/>
</dbReference>
<evidence type="ECO:0000256" key="3">
    <source>
        <dbReference type="ARBA" id="ARBA00009292"/>
    </source>
</evidence>
<dbReference type="EMBL" id="AP027370">
    <property type="protein sequence ID" value="BDY12499.1"/>
    <property type="molecule type" value="Genomic_DNA"/>
</dbReference>
<dbReference type="Pfam" id="PF00374">
    <property type="entry name" value="NiFeSe_Hases"/>
    <property type="match status" value="2"/>
</dbReference>
<dbReference type="InterPro" id="IPR029014">
    <property type="entry name" value="NiFe-Hase_large"/>
</dbReference>
<evidence type="ECO:0000256" key="5">
    <source>
        <dbReference type="ARBA" id="ARBA00022723"/>
    </source>
</evidence>
<dbReference type="PROSITE" id="PS00507">
    <property type="entry name" value="NI_HGENASE_L_1"/>
    <property type="match status" value="1"/>
</dbReference>
<evidence type="ECO:0000256" key="1">
    <source>
        <dbReference type="ARBA" id="ARBA00001967"/>
    </source>
</evidence>
<name>A0ABN6WTW0_9BACT</name>
<evidence type="ECO:0000313" key="7">
    <source>
        <dbReference type="EMBL" id="BDY12499.1"/>
    </source>
</evidence>
<dbReference type="InterPro" id="IPR018194">
    <property type="entry name" value="Ni-dep_hyd_lsu_Ni_BS"/>
</dbReference>
<dbReference type="RefSeq" id="WP_286337690.1">
    <property type="nucleotide sequence ID" value="NZ_AP027370.1"/>
</dbReference>
<accession>A0ABN6WTW0</accession>
<comment type="similarity">
    <text evidence="3">Belongs to the [NiFe]/[NiFeSe] hydrogenase large subunit family.</text>
</comment>
<comment type="cofactor">
    <cofactor evidence="1">
        <name>Ni(2+)</name>
        <dbReference type="ChEBI" id="CHEBI:49786"/>
    </cofactor>
</comment>
<dbReference type="Proteomes" id="UP001321445">
    <property type="component" value="Chromosome"/>
</dbReference>
<comment type="subcellular location">
    <subcellularLocation>
        <location evidence="2">Cell envelope</location>
    </subcellularLocation>
</comment>
<dbReference type="InterPro" id="IPR050867">
    <property type="entry name" value="NiFe/NiFeSe_hydrgnase_LSU"/>
</dbReference>
<dbReference type="Gene3D" id="1.10.645.10">
    <property type="entry name" value="Cytochrome-c3 Hydrogenase, chain B"/>
    <property type="match status" value="1"/>
</dbReference>
<proteinExistence type="inferred from homology"/>
<dbReference type="PANTHER" id="PTHR42958:SF4">
    <property type="entry name" value="HYDROGENASE EXPRESSION_FORMATION PROTEIN HUPK"/>
    <property type="match status" value="1"/>
</dbReference>
<sequence>MKIERLIERIEGEATLLFEREGDGSIRFAEIVFPHFRGMEKILERKEALDALAITPRVCGICGHAHLMATVRALESCYDNAGYRVQISSKAETIRALTLALEMVQNHFKWFYLTLLPSVPGFETNRDASLLAVHRAASLCAKAIAHFAGQWPHTSYALPGGVMCDPTHLELMQVESLISRLCEIFESTLLHAPLETVTQMSQVGELFECEGDLPALLRHFQRAGWERFGQSHDRFIVLSEHLLGPSGKALKTRLASVDLEMVEEGQPTSPQGYTNHAKPVRYKSDLYEAGPLARAMVAKQPLIRQMHRKYKDASMTRIAARVVEIAALLQRCRESIGVIDLNEPSYIEPPVKLSDIEAVQGRGTVEAARGSLIHSLRLRRGKILRYCIVTPTQWNLANGTPEDPGVAQKAMVGLPDETAAEVVFRSFDVCSVCTTQ</sequence>
<keyword evidence="4" id="KW-0533">Nickel</keyword>